<evidence type="ECO:0000259" key="2">
    <source>
        <dbReference type="Pfam" id="PF08223"/>
    </source>
</evidence>
<dbReference type="InterPro" id="IPR011965">
    <property type="entry name" value="PaaX_trns_reg"/>
</dbReference>
<comment type="caution">
    <text evidence="4">The sequence shown here is derived from an EMBL/GenBank/DDBJ whole genome shotgun (WGS) entry which is preliminary data.</text>
</comment>
<protein>
    <submittedName>
        <fullName evidence="4">PaaX family transcriptional regulator</fullName>
    </submittedName>
</protein>
<dbReference type="Pfam" id="PF08223">
    <property type="entry name" value="PaaX_C"/>
    <property type="match status" value="1"/>
</dbReference>
<name>A0A2W4J9P5_9PSEU</name>
<dbReference type="EMBL" id="QGUI01000536">
    <property type="protein sequence ID" value="PZM94878.1"/>
    <property type="molecule type" value="Genomic_DNA"/>
</dbReference>
<dbReference type="Pfam" id="PF07848">
    <property type="entry name" value="PaaX"/>
    <property type="match status" value="1"/>
</dbReference>
<dbReference type="AlphaFoldDB" id="A0A2W4J9P5"/>
<evidence type="ECO:0000313" key="4">
    <source>
        <dbReference type="EMBL" id="PZM94878.1"/>
    </source>
</evidence>
<evidence type="ECO:0000259" key="1">
    <source>
        <dbReference type="Pfam" id="PF07848"/>
    </source>
</evidence>
<dbReference type="Pfam" id="PF20803">
    <property type="entry name" value="PaaX_M"/>
    <property type="match status" value="1"/>
</dbReference>
<organism evidence="4">
    <name type="scientific">Thermocrispum agreste</name>
    <dbReference type="NCBI Taxonomy" id="37925"/>
    <lineage>
        <taxon>Bacteria</taxon>
        <taxon>Bacillati</taxon>
        <taxon>Actinomycetota</taxon>
        <taxon>Actinomycetes</taxon>
        <taxon>Pseudonocardiales</taxon>
        <taxon>Pseudonocardiaceae</taxon>
        <taxon>Thermocrispum</taxon>
    </lineage>
</organism>
<dbReference type="STRING" id="1111738.GCA_000427905_01952"/>
<sequence>MASAVRQRKRPGRGEGVIADLRDIALRSAPALLLVILGEFVLPRRQPVWSSTLIRALGECGVEAVAARKAIQRTAERGTITDVRHGRKVRWMLTGTGTTMITKGAERVLGFTGETREWDGTWLIVNTTVPESHRNLRYHLRTRLTWAGMGSPAPGTWISPHAARADEVAGIITGLGLADWSMSYVGRFGPVGDERRTVQRAWDLEDLHRHYAEFLQQFRLAAVDDEASAFRQQVELVQAYRRVPYLDPALPAALTSGGWIGVEAAKLFHSKRSEWSEQAHRYWERLCAETEGG</sequence>
<dbReference type="InterPro" id="IPR048846">
    <property type="entry name" value="PaaX-like_central"/>
</dbReference>
<dbReference type="InterPro" id="IPR036388">
    <property type="entry name" value="WH-like_DNA-bd_sf"/>
</dbReference>
<dbReference type="Gene3D" id="1.20.58.1460">
    <property type="match status" value="1"/>
</dbReference>
<dbReference type="PIRSF" id="PIRSF020623">
    <property type="entry name" value="PaaX"/>
    <property type="match status" value="1"/>
</dbReference>
<dbReference type="Gene3D" id="1.10.10.10">
    <property type="entry name" value="Winged helix-like DNA-binding domain superfamily/Winged helix DNA-binding domain"/>
    <property type="match status" value="1"/>
</dbReference>
<accession>A0A2W4J9P5</accession>
<feature type="domain" description="Transcriptional repressor PaaX-like C-terminal" evidence="2">
    <location>
        <begin position="202"/>
        <end position="284"/>
    </location>
</feature>
<proteinExistence type="predicted"/>
<gene>
    <name evidence="4" type="ORF">DIU77_13370</name>
</gene>
<dbReference type="PANTHER" id="PTHR30319:SF1">
    <property type="entry name" value="TRANSCRIPTIONAL REPRESSOR PAAX"/>
    <property type="match status" value="1"/>
</dbReference>
<feature type="domain" description="Transcriptional repressor PaaX-like N-terminal" evidence="1">
    <location>
        <begin position="31"/>
        <end position="96"/>
    </location>
</feature>
<dbReference type="PANTHER" id="PTHR30319">
    <property type="entry name" value="PHENYLACETIC ACID REGULATOR-RELATED TRANSCRIPTIONAL REPRESSOR"/>
    <property type="match status" value="1"/>
</dbReference>
<feature type="domain" description="Transcriptional repressor PaaX-like central Cas2-like" evidence="3">
    <location>
        <begin position="116"/>
        <end position="195"/>
    </location>
</feature>
<dbReference type="InterPro" id="IPR013225">
    <property type="entry name" value="PaaX_C"/>
</dbReference>
<dbReference type="Gene3D" id="3.30.70.2650">
    <property type="match status" value="1"/>
</dbReference>
<dbReference type="InterPro" id="IPR012906">
    <property type="entry name" value="PaaX-like_N"/>
</dbReference>
<dbReference type="GO" id="GO:0006351">
    <property type="term" value="P:DNA-templated transcription"/>
    <property type="evidence" value="ECO:0007669"/>
    <property type="project" value="InterPro"/>
</dbReference>
<reference evidence="4" key="1">
    <citation type="submission" date="2018-05" db="EMBL/GenBank/DDBJ databases">
        <authorList>
            <person name="Lanie J.A."/>
            <person name="Ng W.-L."/>
            <person name="Kazmierczak K.M."/>
            <person name="Andrzejewski T.M."/>
            <person name="Davidsen T.M."/>
            <person name="Wayne K.J."/>
            <person name="Tettelin H."/>
            <person name="Glass J.I."/>
            <person name="Rusch D."/>
            <person name="Podicherti R."/>
            <person name="Tsui H.-C.T."/>
            <person name="Winkler M.E."/>
        </authorList>
    </citation>
    <scope>NUCLEOTIDE SEQUENCE</scope>
    <source>
        <strain evidence="4">ZC4RG45</strain>
    </source>
</reference>
<evidence type="ECO:0000259" key="3">
    <source>
        <dbReference type="Pfam" id="PF20803"/>
    </source>
</evidence>